<dbReference type="RefSeq" id="WP_132189698.1">
    <property type="nucleotide sequence ID" value="NZ_SLWM01000006.1"/>
</dbReference>
<reference evidence="6 7" key="1">
    <citation type="journal article" date="2015" name="Stand. Genomic Sci.">
        <title>Genomic Encyclopedia of Bacterial and Archaeal Type Strains, Phase III: the genomes of soil and plant-associated and newly described type strains.</title>
        <authorList>
            <person name="Whitman W.B."/>
            <person name="Woyke T."/>
            <person name="Klenk H.P."/>
            <person name="Zhou Y."/>
            <person name="Lilburn T.G."/>
            <person name="Beck B.J."/>
            <person name="De Vos P."/>
            <person name="Vandamme P."/>
            <person name="Eisen J.A."/>
            <person name="Garrity G."/>
            <person name="Hugenholtz P."/>
            <person name="Kyrpides N.C."/>
        </authorList>
    </citation>
    <scope>NUCLEOTIDE SEQUENCE [LARGE SCALE GENOMIC DNA]</scope>
    <source>
        <strain evidence="6 7">VKM Ac-2538</strain>
    </source>
</reference>
<dbReference type="PANTHER" id="PTHR43335">
    <property type="entry name" value="ABC TRANSPORTER, ATP-BINDING PROTEIN"/>
    <property type="match status" value="1"/>
</dbReference>
<name>A0ABY2BKD2_9ACTN</name>
<dbReference type="SMART" id="SM00382">
    <property type="entry name" value="AAA"/>
    <property type="match status" value="1"/>
</dbReference>
<keyword evidence="3" id="KW-0547">Nucleotide-binding</keyword>
<keyword evidence="4 6" id="KW-0067">ATP-binding</keyword>
<dbReference type="InterPro" id="IPR027417">
    <property type="entry name" value="P-loop_NTPase"/>
</dbReference>
<dbReference type="GO" id="GO:0005524">
    <property type="term" value="F:ATP binding"/>
    <property type="evidence" value="ECO:0007669"/>
    <property type="project" value="UniProtKB-KW"/>
</dbReference>
<dbReference type="Proteomes" id="UP000295818">
    <property type="component" value="Unassembled WGS sequence"/>
</dbReference>
<feature type="domain" description="ABC transporter" evidence="5">
    <location>
        <begin position="21"/>
        <end position="245"/>
    </location>
</feature>
<proteinExistence type="inferred from homology"/>
<keyword evidence="7" id="KW-1185">Reference proteome</keyword>
<evidence type="ECO:0000256" key="3">
    <source>
        <dbReference type="ARBA" id="ARBA00022741"/>
    </source>
</evidence>
<gene>
    <name evidence="6" type="ORF">EV644_106317</name>
</gene>
<dbReference type="PROSITE" id="PS00211">
    <property type="entry name" value="ABC_TRANSPORTER_1"/>
    <property type="match status" value="1"/>
</dbReference>
<evidence type="ECO:0000259" key="5">
    <source>
        <dbReference type="PROSITE" id="PS50893"/>
    </source>
</evidence>
<protein>
    <submittedName>
        <fullName evidence="6">ABC-2 type transport system ATP-binding protein</fullName>
    </submittedName>
</protein>
<dbReference type="InterPro" id="IPR003593">
    <property type="entry name" value="AAA+_ATPase"/>
</dbReference>
<dbReference type="EMBL" id="SLWM01000006">
    <property type="protein sequence ID" value="TCO23009.1"/>
    <property type="molecule type" value="Genomic_DNA"/>
</dbReference>
<dbReference type="Gene3D" id="3.40.50.300">
    <property type="entry name" value="P-loop containing nucleotide triphosphate hydrolases"/>
    <property type="match status" value="1"/>
</dbReference>
<evidence type="ECO:0000313" key="7">
    <source>
        <dbReference type="Proteomes" id="UP000295818"/>
    </source>
</evidence>
<dbReference type="PANTHER" id="PTHR43335:SF4">
    <property type="entry name" value="ABC TRANSPORTER, ATP-BINDING PROTEIN"/>
    <property type="match status" value="1"/>
</dbReference>
<dbReference type="InterPro" id="IPR017871">
    <property type="entry name" value="ABC_transporter-like_CS"/>
</dbReference>
<evidence type="ECO:0000313" key="6">
    <source>
        <dbReference type="EMBL" id="TCO23009.1"/>
    </source>
</evidence>
<evidence type="ECO:0000256" key="2">
    <source>
        <dbReference type="ARBA" id="ARBA00022448"/>
    </source>
</evidence>
<organism evidence="6 7">
    <name type="scientific">Kribbella orskensis</name>
    <dbReference type="NCBI Taxonomy" id="2512216"/>
    <lineage>
        <taxon>Bacteria</taxon>
        <taxon>Bacillati</taxon>
        <taxon>Actinomycetota</taxon>
        <taxon>Actinomycetes</taxon>
        <taxon>Propionibacteriales</taxon>
        <taxon>Kribbellaceae</taxon>
        <taxon>Kribbella</taxon>
    </lineage>
</organism>
<evidence type="ECO:0000256" key="1">
    <source>
        <dbReference type="ARBA" id="ARBA00005417"/>
    </source>
</evidence>
<evidence type="ECO:0000256" key="4">
    <source>
        <dbReference type="ARBA" id="ARBA00022840"/>
    </source>
</evidence>
<comment type="similarity">
    <text evidence="1">Belongs to the ABC transporter superfamily.</text>
</comment>
<accession>A0ABY2BKD2</accession>
<dbReference type="InterPro" id="IPR003439">
    <property type="entry name" value="ABC_transporter-like_ATP-bd"/>
</dbReference>
<comment type="caution">
    <text evidence="6">The sequence shown here is derived from an EMBL/GenBank/DDBJ whole genome shotgun (WGS) entry which is preliminary data.</text>
</comment>
<dbReference type="SUPFAM" id="SSF52540">
    <property type="entry name" value="P-loop containing nucleoside triphosphate hydrolases"/>
    <property type="match status" value="1"/>
</dbReference>
<keyword evidence="2" id="KW-0813">Transport</keyword>
<dbReference type="Pfam" id="PF00005">
    <property type="entry name" value="ABC_tran"/>
    <property type="match status" value="1"/>
</dbReference>
<sequence length="316" mass="33215">MLKTRIIQNEPTGAGRSPSIIEVDGLSKDYGSVRAVDRLSFSVSAGTITGFLGANGSGKTTTLRALLGLVAPTEGNCRIDGRRYRDLRRPLSTVGSMLEATTHPARTARNHLAMLAAEAGASRSRVGSLLELVELDAAADRRVGGFSLGMRQRLGLAGALMGDPAVLILDEPANGLDPEGIRWLREFLRGLAAEGRTILLSSHVLAEVAQTVDDVVVIKAGRLVTQAPLDTLLAAHASHQVRVRTAQPNVLVTALAAAGFTAIAGPDGAVVVTGCPPEQIGRLALEHGLVLSEITDETPSLEDTFLALTTQSEEIR</sequence>
<dbReference type="PROSITE" id="PS50893">
    <property type="entry name" value="ABC_TRANSPORTER_2"/>
    <property type="match status" value="1"/>
</dbReference>